<dbReference type="OrthoDB" id="3029913at2759"/>
<name>A0A2H3SJC6_FUSOX</name>
<keyword evidence="1" id="KW-0732">Signal</keyword>
<dbReference type="AlphaFoldDB" id="A0A2H3SJC6"/>
<feature type="chain" id="PRO_5013742945" evidence="1">
    <location>
        <begin position="23"/>
        <end position="277"/>
    </location>
</feature>
<evidence type="ECO:0000313" key="3">
    <source>
        <dbReference type="Proteomes" id="UP000219369"/>
    </source>
</evidence>
<evidence type="ECO:0000313" key="2">
    <source>
        <dbReference type="EMBL" id="SCO76582.1"/>
    </source>
</evidence>
<dbReference type="EMBL" id="FMJY01000001">
    <property type="protein sequence ID" value="SCO76582.1"/>
    <property type="molecule type" value="Genomic_DNA"/>
</dbReference>
<dbReference type="VEuPathDB" id="FungiDB:FOMG_19331"/>
<evidence type="ECO:0000256" key="1">
    <source>
        <dbReference type="SAM" id="SignalP"/>
    </source>
</evidence>
<proteinExistence type="predicted"/>
<sequence>MTTATAWRVIIWKASIVIPAAAQYVSPRVPEPDDDGDADSSVAEPIVSLQADESGDAVTENGERDDSFVARPRALRHHLPPHHRAPITEHLHDAIGSSVPHGVPIARLAAARSLGAPQTSMFIRTASAGSRSSRLAGPHDIVFSVLVSHNKYSSYQLTEFDIAIELSMSADNNCIMETYAGPGARMLSNLRFNVLVSFTTMPVTERKCLLLRLILRSRKGWIRMQDVHEMSFMLTLAQLNTFGGNRRFSFYTFAYYKFDHEHDPITAYFGVSLKKAA</sequence>
<organism evidence="2 3">
    <name type="scientific">Fusarium oxysporum</name>
    <name type="common">Fusarium vascular wilt</name>
    <dbReference type="NCBI Taxonomy" id="5507"/>
    <lineage>
        <taxon>Eukaryota</taxon>
        <taxon>Fungi</taxon>
        <taxon>Dikarya</taxon>
        <taxon>Ascomycota</taxon>
        <taxon>Pezizomycotina</taxon>
        <taxon>Sordariomycetes</taxon>
        <taxon>Hypocreomycetidae</taxon>
        <taxon>Hypocreales</taxon>
        <taxon>Nectriaceae</taxon>
        <taxon>Fusarium</taxon>
        <taxon>Fusarium oxysporum species complex</taxon>
    </lineage>
</organism>
<reference evidence="3" key="1">
    <citation type="submission" date="2016-09" db="EMBL/GenBank/DDBJ databases">
        <authorList>
            <person name="Guldener U."/>
        </authorList>
    </citation>
    <scope>NUCLEOTIDE SEQUENCE [LARGE SCALE GENOMIC DNA]</scope>
    <source>
        <strain evidence="3">V64-1</strain>
    </source>
</reference>
<dbReference type="Proteomes" id="UP000219369">
    <property type="component" value="Unassembled WGS sequence"/>
</dbReference>
<protein>
    <submittedName>
        <fullName evidence="2">Uncharacterized protein</fullName>
    </submittedName>
</protein>
<accession>A0A2H3SJC6</accession>
<gene>
    <name evidence="2" type="ORF">FRV6_00794</name>
</gene>
<feature type="signal peptide" evidence="1">
    <location>
        <begin position="1"/>
        <end position="22"/>
    </location>
</feature>